<protein>
    <submittedName>
        <fullName evidence="1">Uncharacterized protein</fullName>
    </submittedName>
</protein>
<gene>
    <name evidence="1" type="primary">ABSGL_08797.1 scaffold 10439</name>
</gene>
<keyword evidence="2" id="KW-1185">Reference proteome</keyword>
<evidence type="ECO:0000313" key="1">
    <source>
        <dbReference type="EMBL" id="SAM02980.1"/>
    </source>
</evidence>
<dbReference type="Proteomes" id="UP000078561">
    <property type="component" value="Unassembled WGS sequence"/>
</dbReference>
<reference evidence="1" key="1">
    <citation type="submission" date="2016-04" db="EMBL/GenBank/DDBJ databases">
        <authorList>
            <person name="Evans L.H."/>
            <person name="Alamgir A."/>
            <person name="Owens N."/>
            <person name="Weber N.D."/>
            <person name="Virtaneva K."/>
            <person name="Barbian K."/>
            <person name="Babar A."/>
            <person name="Rosenke K."/>
        </authorList>
    </citation>
    <scope>NUCLEOTIDE SEQUENCE [LARGE SCALE GENOMIC DNA]</scope>
    <source>
        <strain evidence="1">CBS 101.48</strain>
    </source>
</reference>
<dbReference type="EMBL" id="LT554026">
    <property type="protein sequence ID" value="SAM02980.1"/>
    <property type="molecule type" value="Genomic_DNA"/>
</dbReference>
<sequence>MTSPLASPPPFLDALIPCSGCRNDRHPDMFLGRARRYRTCTVCRYRQTAPSVAPVLDEMVFLSALPIEATFFSEGPETHQEMDIYINDDMMALDDNALPIRYLLW</sequence>
<accession>A0A163L016</accession>
<organism evidence="1">
    <name type="scientific">Absidia glauca</name>
    <name type="common">Pin mould</name>
    <dbReference type="NCBI Taxonomy" id="4829"/>
    <lineage>
        <taxon>Eukaryota</taxon>
        <taxon>Fungi</taxon>
        <taxon>Fungi incertae sedis</taxon>
        <taxon>Mucoromycota</taxon>
        <taxon>Mucoromycotina</taxon>
        <taxon>Mucoromycetes</taxon>
        <taxon>Mucorales</taxon>
        <taxon>Cunninghamellaceae</taxon>
        <taxon>Absidia</taxon>
    </lineage>
</organism>
<name>A0A163L016_ABSGL</name>
<proteinExistence type="predicted"/>
<dbReference type="InParanoid" id="A0A163L016"/>
<dbReference type="AlphaFoldDB" id="A0A163L016"/>
<evidence type="ECO:0000313" key="2">
    <source>
        <dbReference type="Proteomes" id="UP000078561"/>
    </source>
</evidence>